<dbReference type="GO" id="GO:0043565">
    <property type="term" value="F:sequence-specific DNA binding"/>
    <property type="evidence" value="ECO:0007669"/>
    <property type="project" value="InterPro"/>
</dbReference>
<dbReference type="AlphaFoldDB" id="A0A7C3BZ20"/>
<organism evidence="2">
    <name type="scientific">Sulfurimonas autotrophica</name>
    <dbReference type="NCBI Taxonomy" id="202747"/>
    <lineage>
        <taxon>Bacteria</taxon>
        <taxon>Pseudomonadati</taxon>
        <taxon>Campylobacterota</taxon>
        <taxon>Epsilonproteobacteria</taxon>
        <taxon>Campylobacterales</taxon>
        <taxon>Sulfurimonadaceae</taxon>
        <taxon>Sulfurimonas</taxon>
    </lineage>
</organism>
<dbReference type="Pfam" id="PF02954">
    <property type="entry name" value="HTH_8"/>
    <property type="match status" value="1"/>
</dbReference>
<dbReference type="InterPro" id="IPR002197">
    <property type="entry name" value="HTH_Fis"/>
</dbReference>
<feature type="non-terminal residue" evidence="2">
    <location>
        <position position="1"/>
    </location>
</feature>
<protein>
    <recommendedName>
        <fullName evidence="1">DNA binding HTH domain-containing protein</fullName>
    </recommendedName>
</protein>
<feature type="domain" description="DNA binding HTH" evidence="1">
    <location>
        <begin position="15"/>
        <end position="34"/>
    </location>
</feature>
<comment type="caution">
    <text evidence="2">The sequence shown here is derived from an EMBL/GenBank/DDBJ whole genome shotgun (WGS) entry which is preliminary data.</text>
</comment>
<dbReference type="Gene3D" id="1.10.10.60">
    <property type="entry name" value="Homeodomain-like"/>
    <property type="match status" value="1"/>
</dbReference>
<sequence>KFIVLNYQEKYPDTELSKKLGISRKSLWEKRKKYDIVKKK</sequence>
<accession>A0A7C3BZ20</accession>
<name>A0A7C3BZ20_9BACT</name>
<evidence type="ECO:0000259" key="1">
    <source>
        <dbReference type="Pfam" id="PF02954"/>
    </source>
</evidence>
<gene>
    <name evidence="2" type="ORF">ENJ67_00385</name>
</gene>
<dbReference type="EMBL" id="DRNH01000021">
    <property type="protein sequence ID" value="HFB53162.1"/>
    <property type="molecule type" value="Genomic_DNA"/>
</dbReference>
<reference evidence="2" key="1">
    <citation type="journal article" date="2020" name="mSystems">
        <title>Genome- and Community-Level Interaction Insights into Carbon Utilization and Element Cycling Functions of Hydrothermarchaeota in Hydrothermal Sediment.</title>
        <authorList>
            <person name="Zhou Z."/>
            <person name="Liu Y."/>
            <person name="Xu W."/>
            <person name="Pan J."/>
            <person name="Luo Z.H."/>
            <person name="Li M."/>
        </authorList>
    </citation>
    <scope>NUCLEOTIDE SEQUENCE [LARGE SCALE GENOMIC DNA]</scope>
    <source>
        <strain evidence="2">HyVt-507</strain>
    </source>
</reference>
<evidence type="ECO:0000313" key="2">
    <source>
        <dbReference type="EMBL" id="HFB53162.1"/>
    </source>
</evidence>
<proteinExistence type="predicted"/>
<dbReference type="Proteomes" id="UP000886390">
    <property type="component" value="Unassembled WGS sequence"/>
</dbReference>